<reference evidence="1" key="1">
    <citation type="submission" date="2022-11" db="EMBL/GenBank/DDBJ databases">
        <title>Genome Resource of Sclerotinia nivalis Strain SnTB1, a Plant Pathogen Isolated from American Ginseng.</title>
        <authorList>
            <person name="Fan S."/>
        </authorList>
    </citation>
    <scope>NUCLEOTIDE SEQUENCE</scope>
    <source>
        <strain evidence="1">SnTB1</strain>
    </source>
</reference>
<evidence type="ECO:0000313" key="1">
    <source>
        <dbReference type="EMBL" id="KAJ8058842.1"/>
    </source>
</evidence>
<name>A0A9X0AA39_9HELO</name>
<sequence length="203" mass="21940">MLHTILEKMLTVGISSWIAALNDDTLKLCKDVQYEADADPTGSGCGKGNIPTKLVRRKVRGDTREVLYERGGLAEEEMKLAERYIDNCDPPKVCHYEARMCSAPNEITVVMAGAGNPYANRLNIAISLDKEGDDFPCEEITAALTAATVLLAPKLIGADAVEGIELEAICGAIKDPKSIIENLTGTNPTRRGIRRAPKAVPVF</sequence>
<proteinExistence type="predicted"/>
<protein>
    <submittedName>
        <fullName evidence="1">Uncharacterized protein</fullName>
    </submittedName>
</protein>
<dbReference type="EMBL" id="JAPEIS010000015">
    <property type="protein sequence ID" value="KAJ8058842.1"/>
    <property type="molecule type" value="Genomic_DNA"/>
</dbReference>
<organism evidence="1 2">
    <name type="scientific">Sclerotinia nivalis</name>
    <dbReference type="NCBI Taxonomy" id="352851"/>
    <lineage>
        <taxon>Eukaryota</taxon>
        <taxon>Fungi</taxon>
        <taxon>Dikarya</taxon>
        <taxon>Ascomycota</taxon>
        <taxon>Pezizomycotina</taxon>
        <taxon>Leotiomycetes</taxon>
        <taxon>Helotiales</taxon>
        <taxon>Sclerotiniaceae</taxon>
        <taxon>Sclerotinia</taxon>
    </lineage>
</organism>
<keyword evidence="2" id="KW-1185">Reference proteome</keyword>
<accession>A0A9X0AA39</accession>
<dbReference type="Proteomes" id="UP001152300">
    <property type="component" value="Unassembled WGS sequence"/>
</dbReference>
<evidence type="ECO:0000313" key="2">
    <source>
        <dbReference type="Proteomes" id="UP001152300"/>
    </source>
</evidence>
<gene>
    <name evidence="1" type="ORF">OCU04_011825</name>
</gene>
<comment type="caution">
    <text evidence="1">The sequence shown here is derived from an EMBL/GenBank/DDBJ whole genome shotgun (WGS) entry which is preliminary data.</text>
</comment>
<dbReference type="OrthoDB" id="3538623at2759"/>
<dbReference type="AlphaFoldDB" id="A0A9X0AA39"/>